<dbReference type="Proteomes" id="UP000266234">
    <property type="component" value="Unassembled WGS sequence"/>
</dbReference>
<evidence type="ECO:0000256" key="1">
    <source>
        <dbReference type="SAM" id="Coils"/>
    </source>
</evidence>
<protein>
    <submittedName>
        <fullName evidence="2">Uncharacterized protein</fullName>
    </submittedName>
</protein>
<keyword evidence="1" id="KW-0175">Coiled coil</keyword>
<comment type="caution">
    <text evidence="2">The sequence shown here is derived from an EMBL/GenBank/DDBJ whole genome shotgun (WGS) entry which is preliminary data.</text>
</comment>
<proteinExistence type="predicted"/>
<evidence type="ECO:0000313" key="2">
    <source>
        <dbReference type="EMBL" id="RGP77987.1"/>
    </source>
</evidence>
<organism evidence="2 3">
    <name type="scientific">Fusarium longipes</name>
    <dbReference type="NCBI Taxonomy" id="694270"/>
    <lineage>
        <taxon>Eukaryota</taxon>
        <taxon>Fungi</taxon>
        <taxon>Dikarya</taxon>
        <taxon>Ascomycota</taxon>
        <taxon>Pezizomycotina</taxon>
        <taxon>Sordariomycetes</taxon>
        <taxon>Hypocreomycetidae</taxon>
        <taxon>Hypocreales</taxon>
        <taxon>Nectriaceae</taxon>
        <taxon>Fusarium</taxon>
    </lineage>
</organism>
<reference evidence="2 3" key="1">
    <citation type="journal article" date="2018" name="PLoS Pathog.">
        <title>Evolution of structural diversity of trichothecenes, a family of toxins produced by plant pathogenic and entomopathogenic fungi.</title>
        <authorList>
            <person name="Proctor R.H."/>
            <person name="McCormick S.P."/>
            <person name="Kim H.S."/>
            <person name="Cardoza R.E."/>
            <person name="Stanley A.M."/>
            <person name="Lindo L."/>
            <person name="Kelly A."/>
            <person name="Brown D.W."/>
            <person name="Lee T."/>
            <person name="Vaughan M.M."/>
            <person name="Alexander N.J."/>
            <person name="Busman M."/>
            <person name="Gutierrez S."/>
        </authorList>
    </citation>
    <scope>NUCLEOTIDE SEQUENCE [LARGE SCALE GENOMIC DNA]</scope>
    <source>
        <strain evidence="2 3">NRRL 20695</strain>
    </source>
</reference>
<dbReference type="AlphaFoldDB" id="A0A395T0F4"/>
<sequence length="192" mass="22233">MEAIQTPIEKASKSHLIEREAYKEDVIQAVRDENQARRRSIDDGFTCLRTDMEKDIHELKKEVHVLREFKKNAEDNMHDLKQQLDDLRHTQKDIEGLFENQKVYGTSLRAMNGQLKCDDIQAGLSSGSRRWSDKASAAEVSFDVLSQAFEDICLPINKREKKRQSMRSASSRLTPYFSTIEQHLITTQQHLV</sequence>
<evidence type="ECO:0000313" key="3">
    <source>
        <dbReference type="Proteomes" id="UP000266234"/>
    </source>
</evidence>
<accession>A0A395T0F4</accession>
<name>A0A395T0F4_9HYPO</name>
<gene>
    <name evidence="2" type="ORF">FLONG3_3944</name>
</gene>
<keyword evidence="3" id="KW-1185">Reference proteome</keyword>
<dbReference type="EMBL" id="PXOG01000081">
    <property type="protein sequence ID" value="RGP77987.1"/>
    <property type="molecule type" value="Genomic_DNA"/>
</dbReference>
<feature type="coiled-coil region" evidence="1">
    <location>
        <begin position="56"/>
        <end position="97"/>
    </location>
</feature>